<reference evidence="2 3" key="1">
    <citation type="submission" date="2020-03" db="EMBL/GenBank/DDBJ databases">
        <title>Genomic Encyclopedia of Type Strains, Phase IV (KMG-IV): sequencing the most valuable type-strain genomes for metagenomic binning, comparative biology and taxonomic classification.</title>
        <authorList>
            <person name="Goeker M."/>
        </authorList>
    </citation>
    <scope>NUCLEOTIDE SEQUENCE [LARGE SCALE GENOMIC DNA]</scope>
    <source>
        <strain evidence="2 3">DSM 18888</strain>
    </source>
</reference>
<dbReference type="Proteomes" id="UP000556869">
    <property type="component" value="Unassembled WGS sequence"/>
</dbReference>
<comment type="caution">
    <text evidence="2">The sequence shown here is derived from an EMBL/GenBank/DDBJ whole genome shotgun (WGS) entry which is preliminary data.</text>
</comment>
<gene>
    <name evidence="2" type="ORF">GGR96_001711</name>
</gene>
<sequence length="297" mass="29661">MSISGGGAWGGSDALNNGPQGDRGSDRAGQGPKRNDVNLSGGSRRDTNAPQGDRGGEGVTSRQGSLSMRASLAELNRRDRAAVAALGPDGRNVNVASDVFNDDEEGINSISEAIGRFGSWVQDRFGAGAPGGFAKSDAANGLATAAGFAFGGPVGGGLAGGAHGMYSAAPGRPNTIGNVARMASGVPGPVGGIATIAGLIDSAVDLDEGIALDDLPAGSPATAAAQSLNSVGLDDFPGGRQNDDPRIITGTSQPAKARTSAKSAVASNVARNKRRTFSPLNLRFAALRGVPTVEELL</sequence>
<evidence type="ECO:0000313" key="2">
    <source>
        <dbReference type="EMBL" id="NJB74619.1"/>
    </source>
</evidence>
<evidence type="ECO:0000256" key="1">
    <source>
        <dbReference type="SAM" id="MobiDB-lite"/>
    </source>
</evidence>
<evidence type="ECO:0000313" key="3">
    <source>
        <dbReference type="Proteomes" id="UP000556869"/>
    </source>
</evidence>
<organism evidence="2 3">
    <name type="scientific">Thalassospira tepidiphila</name>
    <dbReference type="NCBI Taxonomy" id="393657"/>
    <lineage>
        <taxon>Bacteria</taxon>
        <taxon>Pseudomonadati</taxon>
        <taxon>Pseudomonadota</taxon>
        <taxon>Alphaproteobacteria</taxon>
        <taxon>Rhodospirillales</taxon>
        <taxon>Thalassospiraceae</taxon>
        <taxon>Thalassospira</taxon>
    </lineage>
</organism>
<accession>A0ABX0WZ33</accession>
<feature type="region of interest" description="Disordered" evidence="1">
    <location>
        <begin position="1"/>
        <end position="66"/>
    </location>
</feature>
<proteinExistence type="predicted"/>
<dbReference type="RefSeq" id="WP_157097791.1">
    <property type="nucleotide sequence ID" value="NZ_BAAAEQ010000002.1"/>
</dbReference>
<dbReference type="EMBL" id="JAATJD010000002">
    <property type="protein sequence ID" value="NJB74619.1"/>
    <property type="molecule type" value="Genomic_DNA"/>
</dbReference>
<feature type="region of interest" description="Disordered" evidence="1">
    <location>
        <begin position="230"/>
        <end position="260"/>
    </location>
</feature>
<name>A0ABX0WZ33_9PROT</name>
<protein>
    <submittedName>
        <fullName evidence="2">Uncharacterized protein</fullName>
    </submittedName>
</protein>
<feature type="compositionally biased region" description="Gly residues" evidence="1">
    <location>
        <begin position="1"/>
        <end position="10"/>
    </location>
</feature>
<feature type="compositionally biased region" description="Polar residues" evidence="1">
    <location>
        <begin position="249"/>
        <end position="260"/>
    </location>
</feature>
<keyword evidence="3" id="KW-1185">Reference proteome</keyword>